<keyword evidence="9" id="KW-1185">Reference proteome</keyword>
<evidence type="ECO:0000256" key="3">
    <source>
        <dbReference type="ARBA" id="ARBA00022723"/>
    </source>
</evidence>
<dbReference type="PROSITE" id="PS00678">
    <property type="entry name" value="WD_REPEATS_1"/>
    <property type="match status" value="3"/>
</dbReference>
<dbReference type="InterPro" id="IPR017455">
    <property type="entry name" value="Znf_FYVE-rel"/>
</dbReference>
<dbReference type="PRINTS" id="PR00320">
    <property type="entry name" value="GPROTEINBRPT"/>
</dbReference>
<dbReference type="Proteomes" id="UP000749559">
    <property type="component" value="Unassembled WGS sequence"/>
</dbReference>
<evidence type="ECO:0000313" key="8">
    <source>
        <dbReference type="EMBL" id="CAH1781379.1"/>
    </source>
</evidence>
<dbReference type="InterPro" id="IPR001632">
    <property type="entry name" value="WD40_G-protein_beta-like"/>
</dbReference>
<dbReference type="PROSITE" id="PS50082">
    <property type="entry name" value="WD_REPEATS_2"/>
    <property type="match status" value="2"/>
</dbReference>
<dbReference type="PANTHER" id="PTHR46189:SF1">
    <property type="entry name" value="LD41958P"/>
    <property type="match status" value="1"/>
</dbReference>
<evidence type="ECO:0000256" key="6">
    <source>
        <dbReference type="ARBA" id="ARBA00022771"/>
    </source>
</evidence>
<dbReference type="InterPro" id="IPR036322">
    <property type="entry name" value="WD40_repeat_dom_sf"/>
</dbReference>
<keyword evidence="3" id="KW-0479">Metal-binding</keyword>
<dbReference type="GO" id="GO:0005769">
    <property type="term" value="C:early endosome"/>
    <property type="evidence" value="ECO:0007669"/>
    <property type="project" value="UniProtKB-SubCell"/>
</dbReference>
<gene>
    <name evidence="8" type="ORF">OFUS_LOCUS7963</name>
</gene>
<organism evidence="8 9">
    <name type="scientific">Owenia fusiformis</name>
    <name type="common">Polychaete worm</name>
    <dbReference type="NCBI Taxonomy" id="6347"/>
    <lineage>
        <taxon>Eukaryota</taxon>
        <taxon>Metazoa</taxon>
        <taxon>Spiralia</taxon>
        <taxon>Lophotrochozoa</taxon>
        <taxon>Annelida</taxon>
        <taxon>Polychaeta</taxon>
        <taxon>Sedentaria</taxon>
        <taxon>Canalipalpata</taxon>
        <taxon>Sabellida</taxon>
        <taxon>Oweniida</taxon>
        <taxon>Oweniidae</taxon>
        <taxon>Owenia</taxon>
    </lineage>
</organism>
<dbReference type="InterPro" id="IPR013083">
    <property type="entry name" value="Znf_RING/FYVE/PHD"/>
</dbReference>
<evidence type="ECO:0000256" key="4">
    <source>
        <dbReference type="ARBA" id="ARBA00022737"/>
    </source>
</evidence>
<dbReference type="PROSITE" id="PS50294">
    <property type="entry name" value="WD_REPEATS_REGION"/>
    <property type="match status" value="2"/>
</dbReference>
<dbReference type="GO" id="GO:0008270">
    <property type="term" value="F:zinc ion binding"/>
    <property type="evidence" value="ECO:0007669"/>
    <property type="project" value="UniProtKB-KW"/>
</dbReference>
<keyword evidence="7" id="KW-0862">Zinc</keyword>
<dbReference type="InterPro" id="IPR015943">
    <property type="entry name" value="WD40/YVTN_repeat-like_dom_sf"/>
</dbReference>
<dbReference type="SUPFAM" id="SSF50978">
    <property type="entry name" value="WD40 repeat-like"/>
    <property type="match status" value="1"/>
</dbReference>
<name>A0A8J1UB61_OWEFU</name>
<evidence type="ECO:0000256" key="5">
    <source>
        <dbReference type="ARBA" id="ARBA00022753"/>
    </source>
</evidence>
<dbReference type="SMART" id="SM00064">
    <property type="entry name" value="FYVE"/>
    <property type="match status" value="1"/>
</dbReference>
<sequence>MAAQIKPKSEGGGGNVRKPQLIGKIEADDVINMAVIIPKEDGVISVSDDRTVRVWLKRDTGLFWPSICHNMPAEASTIAFDKPTHKLFIGLDNGAISEFKLAEDYNAMTHIRDYIAHQSRVTGVYFSVQCEWVLSTGRDKYFQWHCSESARRLGGYQTSAWCTCIEFDEQSKYVFVGDYGGCITILKIGDNNFEVITLLRGHTGSVRALAWDADRSLLFSGSFDQSIIVWDIGGQKGTAFELQGHNDKIQSMLYAPSSKQLISGGDDHTLVVWNMDSKRSETPSWKDNDTCQKCGTPFFWNFKSMWEQKTIGLRQHHCRKCGKAVCHKCSSARSSIPAMGYEFDVRVCDECFNTITDEDKAPMATFHDTKHSIMFMHLDETRKLLLTIGKDRVMKLWDMVSVLQ</sequence>
<dbReference type="SMART" id="SM00320">
    <property type="entry name" value="WD40"/>
    <property type="match status" value="6"/>
</dbReference>
<evidence type="ECO:0000313" key="9">
    <source>
        <dbReference type="Proteomes" id="UP000749559"/>
    </source>
</evidence>
<dbReference type="InterPro" id="IPR011011">
    <property type="entry name" value="Znf_FYVE_PHD"/>
</dbReference>
<dbReference type="FunFam" id="3.30.40.10:FF:000105">
    <property type="entry name" value="WD repeat and FYVE domain-containing protein 2"/>
    <property type="match status" value="1"/>
</dbReference>
<dbReference type="Pfam" id="PF01363">
    <property type="entry name" value="FYVE"/>
    <property type="match status" value="1"/>
</dbReference>
<keyword evidence="4" id="KW-0677">Repeat</keyword>
<keyword evidence="5" id="KW-0967">Endosome</keyword>
<dbReference type="SUPFAM" id="SSF57903">
    <property type="entry name" value="FYVE/PHD zinc finger"/>
    <property type="match status" value="1"/>
</dbReference>
<evidence type="ECO:0000256" key="7">
    <source>
        <dbReference type="ARBA" id="ARBA00022833"/>
    </source>
</evidence>
<dbReference type="PROSITE" id="PS50178">
    <property type="entry name" value="ZF_FYVE"/>
    <property type="match status" value="1"/>
</dbReference>
<protein>
    <submittedName>
        <fullName evidence="8">Uncharacterized protein</fullName>
    </submittedName>
</protein>
<reference evidence="8" key="1">
    <citation type="submission" date="2022-03" db="EMBL/GenBank/DDBJ databases">
        <authorList>
            <person name="Martin C."/>
        </authorList>
    </citation>
    <scope>NUCLEOTIDE SEQUENCE</scope>
</reference>
<dbReference type="OrthoDB" id="63070at2759"/>
<dbReference type="InterPro" id="IPR001680">
    <property type="entry name" value="WD40_rpt"/>
</dbReference>
<dbReference type="InterPro" id="IPR042234">
    <property type="entry name" value="WDFY1/WDFY2"/>
</dbReference>
<dbReference type="Gene3D" id="3.30.40.10">
    <property type="entry name" value="Zinc/RING finger domain, C3HC4 (zinc finger)"/>
    <property type="match status" value="1"/>
</dbReference>
<dbReference type="InterPro" id="IPR000306">
    <property type="entry name" value="Znf_FYVE"/>
</dbReference>
<keyword evidence="6" id="KW-0863">Zinc-finger</keyword>
<dbReference type="AlphaFoldDB" id="A0A8J1UB61"/>
<dbReference type="Gene3D" id="2.130.10.10">
    <property type="entry name" value="YVTN repeat-like/Quinoprotein amine dehydrogenase"/>
    <property type="match status" value="2"/>
</dbReference>
<dbReference type="EMBL" id="CAIIXF020000004">
    <property type="protein sequence ID" value="CAH1781379.1"/>
    <property type="molecule type" value="Genomic_DNA"/>
</dbReference>
<proteinExistence type="predicted"/>
<evidence type="ECO:0000256" key="2">
    <source>
        <dbReference type="ARBA" id="ARBA00022574"/>
    </source>
</evidence>
<keyword evidence="2" id="KW-0853">WD repeat</keyword>
<dbReference type="Pfam" id="PF00400">
    <property type="entry name" value="WD40"/>
    <property type="match status" value="3"/>
</dbReference>
<accession>A0A8J1UB61</accession>
<dbReference type="InterPro" id="IPR020472">
    <property type="entry name" value="WD40_PAC1"/>
</dbReference>
<dbReference type="PRINTS" id="PR00319">
    <property type="entry name" value="GPROTEINB"/>
</dbReference>
<comment type="subcellular location">
    <subcellularLocation>
        <location evidence="1">Early endosome</location>
    </subcellularLocation>
</comment>
<evidence type="ECO:0000256" key="1">
    <source>
        <dbReference type="ARBA" id="ARBA00004412"/>
    </source>
</evidence>
<dbReference type="PANTHER" id="PTHR46189">
    <property type="entry name" value="LD41958P"/>
    <property type="match status" value="1"/>
</dbReference>
<comment type="caution">
    <text evidence="8">The sequence shown here is derived from an EMBL/GenBank/DDBJ whole genome shotgun (WGS) entry which is preliminary data.</text>
</comment>
<dbReference type="CDD" id="cd15718">
    <property type="entry name" value="FYVE_WDFY1_like"/>
    <property type="match status" value="1"/>
</dbReference>
<dbReference type="InterPro" id="IPR019775">
    <property type="entry name" value="WD40_repeat_CS"/>
</dbReference>